<dbReference type="EMBL" id="PEZK01000001">
    <property type="protein sequence ID" value="PIU02469.1"/>
    <property type="molecule type" value="Genomic_DNA"/>
</dbReference>
<organism evidence="5 6">
    <name type="scientific">Candidatus Shapirobacteria bacterium CG09_land_8_20_14_0_10_49_15</name>
    <dbReference type="NCBI Taxonomy" id="1974482"/>
    <lineage>
        <taxon>Bacteria</taxon>
        <taxon>Candidatus Shapironibacteriota</taxon>
    </lineage>
</organism>
<sequence length="79" mass="8752">MPDFKPKIFQQGDRQAVVFHGLCKGCGLCILRCPKKAISFSKDDVGIYHTPTVVINLQKCQQCGLCEIICPDSAILIKK</sequence>
<dbReference type="Gene3D" id="3.30.70.20">
    <property type="match status" value="1"/>
</dbReference>
<comment type="caution">
    <text evidence="5">The sequence shown here is derived from an EMBL/GenBank/DDBJ whole genome shotgun (WGS) entry which is preliminary data.</text>
</comment>
<evidence type="ECO:0000259" key="4">
    <source>
        <dbReference type="PROSITE" id="PS51379"/>
    </source>
</evidence>
<dbReference type="Pfam" id="PF12838">
    <property type="entry name" value="Fer4_7"/>
    <property type="match status" value="1"/>
</dbReference>
<dbReference type="InterPro" id="IPR017900">
    <property type="entry name" value="4Fe4S_Fe_S_CS"/>
</dbReference>
<dbReference type="PROSITE" id="PS00198">
    <property type="entry name" value="4FE4S_FER_1"/>
    <property type="match status" value="2"/>
</dbReference>
<protein>
    <submittedName>
        <fullName evidence="5">4Fe-4S ferredoxin</fullName>
    </submittedName>
</protein>
<dbReference type="GO" id="GO:0046872">
    <property type="term" value="F:metal ion binding"/>
    <property type="evidence" value="ECO:0007669"/>
    <property type="project" value="UniProtKB-KW"/>
</dbReference>
<evidence type="ECO:0000313" key="6">
    <source>
        <dbReference type="Proteomes" id="UP000231214"/>
    </source>
</evidence>
<dbReference type="InterPro" id="IPR017896">
    <property type="entry name" value="4Fe4S_Fe-S-bd"/>
</dbReference>
<evidence type="ECO:0000256" key="2">
    <source>
        <dbReference type="ARBA" id="ARBA00023004"/>
    </source>
</evidence>
<feature type="domain" description="4Fe-4S ferredoxin-type" evidence="4">
    <location>
        <begin position="51"/>
        <end position="79"/>
    </location>
</feature>
<dbReference type="AlphaFoldDB" id="A0A2M6XBT0"/>
<reference evidence="6" key="1">
    <citation type="submission" date="2017-09" db="EMBL/GenBank/DDBJ databases">
        <title>Depth-based differentiation of microbial function through sediment-hosted aquifers and enrichment of novel symbionts in the deep terrestrial subsurface.</title>
        <authorList>
            <person name="Probst A.J."/>
            <person name="Ladd B."/>
            <person name="Jarett J.K."/>
            <person name="Geller-Mcgrath D.E."/>
            <person name="Sieber C.M.K."/>
            <person name="Emerson J.B."/>
            <person name="Anantharaman K."/>
            <person name="Thomas B.C."/>
            <person name="Malmstrom R."/>
            <person name="Stieglmeier M."/>
            <person name="Klingl A."/>
            <person name="Woyke T."/>
            <person name="Ryan C.M."/>
            <person name="Banfield J.F."/>
        </authorList>
    </citation>
    <scope>NUCLEOTIDE SEQUENCE [LARGE SCALE GENOMIC DNA]</scope>
</reference>
<evidence type="ECO:0000313" key="5">
    <source>
        <dbReference type="EMBL" id="PIU02469.1"/>
    </source>
</evidence>
<dbReference type="Proteomes" id="UP000231214">
    <property type="component" value="Unassembled WGS sequence"/>
</dbReference>
<keyword evidence="1" id="KW-0479">Metal-binding</keyword>
<keyword evidence="2" id="KW-0408">Iron</keyword>
<gene>
    <name evidence="5" type="ORF">COT66_00065</name>
</gene>
<accession>A0A2M6XBT0</accession>
<dbReference type="PROSITE" id="PS51379">
    <property type="entry name" value="4FE4S_FER_2"/>
    <property type="match status" value="2"/>
</dbReference>
<evidence type="ECO:0000256" key="1">
    <source>
        <dbReference type="ARBA" id="ARBA00022723"/>
    </source>
</evidence>
<evidence type="ECO:0000256" key="3">
    <source>
        <dbReference type="ARBA" id="ARBA00023014"/>
    </source>
</evidence>
<dbReference type="PANTHER" id="PTHR43122:SF1">
    <property type="entry name" value="IRON-SULFUR-BINDING PROTEIN"/>
    <property type="match status" value="1"/>
</dbReference>
<dbReference type="GO" id="GO:0051536">
    <property type="term" value="F:iron-sulfur cluster binding"/>
    <property type="evidence" value="ECO:0007669"/>
    <property type="project" value="UniProtKB-KW"/>
</dbReference>
<dbReference type="PANTHER" id="PTHR43122">
    <property type="entry name" value="FERREDOXIN SUBUNIT OF PYRUVATE:FLAVODOXIN OXIDOREDUCTASE-RELATED"/>
    <property type="match status" value="1"/>
</dbReference>
<feature type="domain" description="4Fe-4S ferredoxin-type" evidence="4">
    <location>
        <begin position="14"/>
        <end position="43"/>
    </location>
</feature>
<keyword evidence="3" id="KW-0411">Iron-sulfur</keyword>
<name>A0A2M6XBT0_9BACT</name>
<proteinExistence type="predicted"/>
<dbReference type="SUPFAM" id="SSF54862">
    <property type="entry name" value="4Fe-4S ferredoxins"/>
    <property type="match status" value="1"/>
</dbReference>